<protein>
    <submittedName>
        <fullName evidence="6">Serine protease</fullName>
    </submittedName>
</protein>
<evidence type="ECO:0000256" key="1">
    <source>
        <dbReference type="ARBA" id="ARBA00004141"/>
    </source>
</evidence>
<feature type="transmembrane region" description="Helical" evidence="5">
    <location>
        <begin position="27"/>
        <end position="47"/>
    </location>
</feature>
<keyword evidence="6" id="KW-0378">Hydrolase</keyword>
<dbReference type="EMBL" id="QZEZ01000001">
    <property type="protein sequence ID" value="RJK97673.1"/>
    <property type="molecule type" value="Genomic_DNA"/>
</dbReference>
<dbReference type="GO" id="GO:0009403">
    <property type="term" value="P:toxin biosynthetic process"/>
    <property type="evidence" value="ECO:0007669"/>
    <property type="project" value="InterPro"/>
</dbReference>
<dbReference type="Pfam" id="PF02674">
    <property type="entry name" value="Colicin_V"/>
    <property type="match status" value="1"/>
</dbReference>
<evidence type="ECO:0000256" key="4">
    <source>
        <dbReference type="ARBA" id="ARBA00023136"/>
    </source>
</evidence>
<dbReference type="Pfam" id="PF13365">
    <property type="entry name" value="Trypsin_2"/>
    <property type="match status" value="1"/>
</dbReference>
<keyword evidence="2 5" id="KW-0812">Transmembrane</keyword>
<keyword evidence="4 5" id="KW-0472">Membrane</keyword>
<feature type="transmembrane region" description="Helical" evidence="5">
    <location>
        <begin position="6"/>
        <end position="22"/>
    </location>
</feature>
<dbReference type="InterPro" id="IPR043504">
    <property type="entry name" value="Peptidase_S1_PA_chymotrypsin"/>
</dbReference>
<dbReference type="Gene3D" id="2.40.10.10">
    <property type="entry name" value="Trypsin-like serine proteases"/>
    <property type="match status" value="2"/>
</dbReference>
<evidence type="ECO:0000256" key="2">
    <source>
        <dbReference type="ARBA" id="ARBA00022692"/>
    </source>
</evidence>
<dbReference type="SUPFAM" id="SSF50494">
    <property type="entry name" value="Trypsin-like serine proteases"/>
    <property type="match status" value="1"/>
</dbReference>
<name>A0A3A3Z3Z0_9ACTN</name>
<dbReference type="Proteomes" id="UP000265614">
    <property type="component" value="Unassembled WGS sequence"/>
</dbReference>
<keyword evidence="3 5" id="KW-1133">Transmembrane helix</keyword>
<evidence type="ECO:0000256" key="3">
    <source>
        <dbReference type="ARBA" id="ARBA00022989"/>
    </source>
</evidence>
<dbReference type="PRINTS" id="PR00834">
    <property type="entry name" value="PROTEASES2C"/>
</dbReference>
<feature type="transmembrane region" description="Helical" evidence="5">
    <location>
        <begin position="104"/>
        <end position="122"/>
    </location>
</feature>
<comment type="caution">
    <text evidence="6">The sequence shown here is derived from an EMBL/GenBank/DDBJ whole genome shotgun (WGS) entry which is preliminary data.</text>
</comment>
<organism evidence="6 7">
    <name type="scientific">Vallicoccus soli</name>
    <dbReference type="NCBI Taxonomy" id="2339232"/>
    <lineage>
        <taxon>Bacteria</taxon>
        <taxon>Bacillati</taxon>
        <taxon>Actinomycetota</taxon>
        <taxon>Actinomycetes</taxon>
        <taxon>Motilibacterales</taxon>
        <taxon>Vallicoccaceae</taxon>
        <taxon>Vallicoccus</taxon>
    </lineage>
</organism>
<keyword evidence="6" id="KW-0645">Protease</keyword>
<dbReference type="AlphaFoldDB" id="A0A3A3Z3Z0"/>
<dbReference type="PANTHER" id="PTHR43019">
    <property type="entry name" value="SERINE ENDOPROTEASE DEGS"/>
    <property type="match status" value="1"/>
</dbReference>
<evidence type="ECO:0000313" key="6">
    <source>
        <dbReference type="EMBL" id="RJK97673.1"/>
    </source>
</evidence>
<dbReference type="InterPro" id="IPR047680">
    <property type="entry name" value="MarP-like"/>
</dbReference>
<dbReference type="NCBIfam" id="NF033740">
    <property type="entry name" value="MarP_fam_protase"/>
    <property type="match status" value="1"/>
</dbReference>
<dbReference type="GO" id="GO:0016020">
    <property type="term" value="C:membrane"/>
    <property type="evidence" value="ECO:0007669"/>
    <property type="project" value="UniProtKB-SubCell"/>
</dbReference>
<feature type="transmembrane region" description="Helical" evidence="5">
    <location>
        <begin position="59"/>
        <end position="84"/>
    </location>
</feature>
<gene>
    <name evidence="6" type="ORF">D5H78_01255</name>
</gene>
<dbReference type="InterPro" id="IPR009003">
    <property type="entry name" value="Peptidase_S1_PA"/>
</dbReference>
<dbReference type="RefSeq" id="WP_119948599.1">
    <property type="nucleotide sequence ID" value="NZ_QZEZ01000001.1"/>
</dbReference>
<dbReference type="InterPro" id="IPR001940">
    <property type="entry name" value="Peptidase_S1C"/>
</dbReference>
<dbReference type="InterPro" id="IPR003825">
    <property type="entry name" value="Colicin-V_CvpA"/>
</dbReference>
<comment type="subcellular location">
    <subcellularLocation>
        <location evidence="1">Membrane</location>
        <topology evidence="1">Multi-pass membrane protein</topology>
    </subcellularLocation>
</comment>
<evidence type="ECO:0000313" key="7">
    <source>
        <dbReference type="Proteomes" id="UP000265614"/>
    </source>
</evidence>
<dbReference type="GO" id="GO:0006508">
    <property type="term" value="P:proteolysis"/>
    <property type="evidence" value="ECO:0007669"/>
    <property type="project" value="UniProtKB-KW"/>
</dbReference>
<keyword evidence="7" id="KW-1185">Reference proteome</keyword>
<accession>A0A3A3Z3Z0</accession>
<dbReference type="GO" id="GO:0004252">
    <property type="term" value="F:serine-type endopeptidase activity"/>
    <property type="evidence" value="ECO:0007669"/>
    <property type="project" value="InterPro"/>
</dbReference>
<reference evidence="6 7" key="1">
    <citation type="submission" date="2018-09" db="EMBL/GenBank/DDBJ databases">
        <title>YIM 75000 draft genome.</title>
        <authorList>
            <person name="Tang S."/>
            <person name="Feng Y."/>
        </authorList>
    </citation>
    <scope>NUCLEOTIDE SEQUENCE [LARGE SCALE GENOMIC DNA]</scope>
    <source>
        <strain evidence="6 7">YIM 75000</strain>
    </source>
</reference>
<dbReference type="PANTHER" id="PTHR43019:SF23">
    <property type="entry name" value="PROTEASE DO-LIKE 5, CHLOROPLASTIC"/>
    <property type="match status" value="1"/>
</dbReference>
<evidence type="ECO:0000256" key="5">
    <source>
        <dbReference type="SAM" id="Phobius"/>
    </source>
</evidence>
<proteinExistence type="predicted"/>
<sequence>MDLTWVDAALLLACLAVGLSGLRQGFLVGLLSFAGFLGGGVLGMLLVPEVVGSWDPGLAQVVAAVALVVAVATVGQVLLGWAALRLRAALRWRPARMLDSGAGALLGVASLLVVAWFVGAALRQAPLPTVAREVAASRVLSAVDRVMPDDAQGLFGSFRSVLGDNGFPQVFGGLSPERIAPVDPPSGGAVGSAGVRGAAGSVVRLDGQARDCGRSIEGSGFVYEDGLVMTNAHVVAGVDEPRVRVGGRGASLEGEVVVFDPQRDLAVVRVPGLDAPPLQFVEGAGRGDEAVVAGFPRGGPYRLDPARVREQITARGQDIYDERRVARSVLSLYALVQPGNSGGPLLAPDGRVYGVVFAKSLDDPDTGYALSLEEVAPVAEAGRTADGPVDTRGCTG</sequence>